<dbReference type="RefSeq" id="WP_229674137.1">
    <property type="nucleotide sequence ID" value="NZ_BMNA01000003.1"/>
</dbReference>
<dbReference type="InterPro" id="IPR036388">
    <property type="entry name" value="WH-like_DNA-bd_sf"/>
</dbReference>
<dbReference type="SUPFAM" id="SSF53067">
    <property type="entry name" value="Actin-like ATPase domain"/>
    <property type="match status" value="1"/>
</dbReference>
<organism evidence="2 3">
    <name type="scientific">Nakamurella endophytica</name>
    <dbReference type="NCBI Taxonomy" id="1748367"/>
    <lineage>
        <taxon>Bacteria</taxon>
        <taxon>Bacillati</taxon>
        <taxon>Actinomycetota</taxon>
        <taxon>Actinomycetes</taxon>
        <taxon>Nakamurellales</taxon>
        <taxon>Nakamurellaceae</taxon>
        <taxon>Nakamurella</taxon>
    </lineage>
</organism>
<dbReference type="AlphaFoldDB" id="A0A917ST55"/>
<evidence type="ECO:0000313" key="3">
    <source>
        <dbReference type="Proteomes" id="UP000655208"/>
    </source>
</evidence>
<evidence type="ECO:0000256" key="1">
    <source>
        <dbReference type="ARBA" id="ARBA00006479"/>
    </source>
</evidence>
<accession>A0A917ST55</accession>
<sequence>MRTAGVRPAPDTPADQATVRRLNLGLLMRSLLAGGPRSRARLAQDTGLTKATVSALVTELAARRMVTEGAVDRGGVGRPGRMVEVDTSVVRCVGLEVNVDHAQGVVADLTGRILARRRLAIPLADLGPALGIARAAELAGALIRDAGCDPEQIETLFLSVPGMIDQDAGILSYAPNLHWRQVDMAHALMGRLRWPRARVAVDNDANLGAMAEYAIGASAGSNNLLYLVGEIGVGAGVMLDGTIVRGRMGYAGEVGHIPIGPPDTVCGCGRRGCWETVVGLAALVRNAMPGGVTAGEALPRLDMAQQLGAIRERAGRGDPVVLAALADVGRWIGIGASVLANVLDPEVIILGGYFAELQEWLRPAVTAEMAARVVAEPQACRLEFSLLGFEAPAIGAAHAGIDLLVGDPSLVAVA</sequence>
<dbReference type="InterPro" id="IPR036390">
    <property type="entry name" value="WH_DNA-bd_sf"/>
</dbReference>
<dbReference type="Gene3D" id="3.30.420.40">
    <property type="match status" value="2"/>
</dbReference>
<gene>
    <name evidence="2" type="ORF">GCM10011594_15320</name>
</gene>
<name>A0A917ST55_9ACTN</name>
<dbReference type="PANTHER" id="PTHR18964">
    <property type="entry name" value="ROK (REPRESSOR, ORF, KINASE) FAMILY"/>
    <property type="match status" value="1"/>
</dbReference>
<protein>
    <submittedName>
        <fullName evidence="2">Transcriptional regulator</fullName>
    </submittedName>
</protein>
<comment type="caution">
    <text evidence="2">The sequence shown here is derived from an EMBL/GenBank/DDBJ whole genome shotgun (WGS) entry which is preliminary data.</text>
</comment>
<dbReference type="InterPro" id="IPR000600">
    <property type="entry name" value="ROK"/>
</dbReference>
<dbReference type="Gene3D" id="1.10.10.10">
    <property type="entry name" value="Winged helix-like DNA-binding domain superfamily/Winged helix DNA-binding domain"/>
    <property type="match status" value="1"/>
</dbReference>
<dbReference type="Proteomes" id="UP000655208">
    <property type="component" value="Unassembled WGS sequence"/>
</dbReference>
<reference evidence="2" key="2">
    <citation type="submission" date="2020-09" db="EMBL/GenBank/DDBJ databases">
        <authorList>
            <person name="Sun Q."/>
            <person name="Zhou Y."/>
        </authorList>
    </citation>
    <scope>NUCLEOTIDE SEQUENCE</scope>
    <source>
        <strain evidence="2">CGMCC 4.7308</strain>
    </source>
</reference>
<reference evidence="2" key="1">
    <citation type="journal article" date="2014" name="Int. J. Syst. Evol. Microbiol.">
        <title>Complete genome sequence of Corynebacterium casei LMG S-19264T (=DSM 44701T), isolated from a smear-ripened cheese.</title>
        <authorList>
            <consortium name="US DOE Joint Genome Institute (JGI-PGF)"/>
            <person name="Walter F."/>
            <person name="Albersmeier A."/>
            <person name="Kalinowski J."/>
            <person name="Ruckert C."/>
        </authorList>
    </citation>
    <scope>NUCLEOTIDE SEQUENCE</scope>
    <source>
        <strain evidence="2">CGMCC 4.7308</strain>
    </source>
</reference>
<evidence type="ECO:0000313" key="2">
    <source>
        <dbReference type="EMBL" id="GGL96523.1"/>
    </source>
</evidence>
<dbReference type="Pfam" id="PF00480">
    <property type="entry name" value="ROK"/>
    <property type="match status" value="1"/>
</dbReference>
<proteinExistence type="inferred from homology"/>
<dbReference type="CDD" id="cd24076">
    <property type="entry name" value="ASKHA_ATPase_ROK_BsXylR-like"/>
    <property type="match status" value="1"/>
</dbReference>
<dbReference type="InterPro" id="IPR043129">
    <property type="entry name" value="ATPase_NBD"/>
</dbReference>
<dbReference type="SUPFAM" id="SSF46785">
    <property type="entry name" value="Winged helix' DNA-binding domain"/>
    <property type="match status" value="1"/>
</dbReference>
<dbReference type="EMBL" id="BMNA01000003">
    <property type="protein sequence ID" value="GGL96523.1"/>
    <property type="molecule type" value="Genomic_DNA"/>
</dbReference>
<dbReference type="PANTHER" id="PTHR18964:SF149">
    <property type="entry name" value="BIFUNCTIONAL UDP-N-ACETYLGLUCOSAMINE 2-EPIMERASE_N-ACETYLMANNOSAMINE KINASE"/>
    <property type="match status" value="1"/>
</dbReference>
<keyword evidence="3" id="KW-1185">Reference proteome</keyword>
<comment type="similarity">
    <text evidence="1">Belongs to the ROK (NagC/XylR) family.</text>
</comment>